<sequence>MEKGVEDTTYKVLYVCLMNEEPDLAVGMGNSMHIDDRLCSVKNSIVDEHSVDIDILHADANSVVRNKQVGNWKLWASKIMGSWKYAEERGGMAGDALNPLRSWRKLPTTW</sequence>
<dbReference type="Proteomes" id="UP000326939">
    <property type="component" value="Chromosome 10"/>
</dbReference>
<gene>
    <name evidence="1" type="ORF">DKX38_015216</name>
</gene>
<comment type="caution">
    <text evidence="1">The sequence shown here is derived from an EMBL/GenBank/DDBJ whole genome shotgun (WGS) entry which is preliminary data.</text>
</comment>
<keyword evidence="2" id="KW-1185">Reference proteome</keyword>
<name>A0A5N5L4L0_9ROSI</name>
<proteinExistence type="predicted"/>
<protein>
    <submittedName>
        <fullName evidence="1">Uncharacterized protein</fullName>
    </submittedName>
</protein>
<accession>A0A5N5L4L0</accession>
<evidence type="ECO:0000313" key="2">
    <source>
        <dbReference type="Proteomes" id="UP000326939"/>
    </source>
</evidence>
<dbReference type="EMBL" id="VDCV01000010">
    <property type="protein sequence ID" value="KAB5537683.1"/>
    <property type="molecule type" value="Genomic_DNA"/>
</dbReference>
<evidence type="ECO:0000313" key="1">
    <source>
        <dbReference type="EMBL" id="KAB5537683.1"/>
    </source>
</evidence>
<dbReference type="AlphaFoldDB" id="A0A5N5L4L0"/>
<organism evidence="1 2">
    <name type="scientific">Salix brachista</name>
    <dbReference type="NCBI Taxonomy" id="2182728"/>
    <lineage>
        <taxon>Eukaryota</taxon>
        <taxon>Viridiplantae</taxon>
        <taxon>Streptophyta</taxon>
        <taxon>Embryophyta</taxon>
        <taxon>Tracheophyta</taxon>
        <taxon>Spermatophyta</taxon>
        <taxon>Magnoliopsida</taxon>
        <taxon>eudicotyledons</taxon>
        <taxon>Gunneridae</taxon>
        <taxon>Pentapetalae</taxon>
        <taxon>rosids</taxon>
        <taxon>fabids</taxon>
        <taxon>Malpighiales</taxon>
        <taxon>Salicaceae</taxon>
        <taxon>Saliceae</taxon>
        <taxon>Salix</taxon>
    </lineage>
</organism>
<reference evidence="2" key="1">
    <citation type="journal article" date="2019" name="Gigascience">
        <title>De novo genome assembly of the endangered Acer yangbiense, a plant species with extremely small populations endemic to Yunnan Province, China.</title>
        <authorList>
            <person name="Yang J."/>
            <person name="Wariss H.M."/>
            <person name="Tao L."/>
            <person name="Zhang R."/>
            <person name="Yun Q."/>
            <person name="Hollingsworth P."/>
            <person name="Dao Z."/>
            <person name="Luo G."/>
            <person name="Guo H."/>
            <person name="Ma Y."/>
            <person name="Sun W."/>
        </authorList>
    </citation>
    <scope>NUCLEOTIDE SEQUENCE [LARGE SCALE GENOMIC DNA]</scope>
    <source>
        <strain evidence="2">cv. br00</strain>
    </source>
</reference>